<keyword evidence="3" id="KW-0472">Membrane</keyword>
<protein>
    <recommendedName>
        <fullName evidence="4">Cystatin domain-containing protein</fullName>
    </recommendedName>
</protein>
<feature type="transmembrane region" description="Helical" evidence="3">
    <location>
        <begin position="6"/>
        <end position="26"/>
    </location>
</feature>
<proteinExistence type="predicted"/>
<dbReference type="Gene3D" id="3.10.450.10">
    <property type="match status" value="1"/>
</dbReference>
<dbReference type="AlphaFoldDB" id="A0A5N6NLW1"/>
<evidence type="ECO:0000256" key="1">
    <source>
        <dbReference type="ARBA" id="ARBA00022690"/>
    </source>
</evidence>
<sequence>MAHPHHISFFMIIVPLFFNLFVDICFAENGQKTVGNWLEIASPDDPAVIDIGEFAVDEHNKDTNDTLKFERVIKGDTQIVGGMNWRLTIEVEDVEVVKDCEILVYEQPWQHVRKLVNFTIV</sequence>
<dbReference type="InterPro" id="IPR018073">
    <property type="entry name" value="Prot_inh_cystat_CS"/>
</dbReference>
<dbReference type="Proteomes" id="UP000326396">
    <property type="component" value="Linkage Group LG18"/>
</dbReference>
<dbReference type="OrthoDB" id="2016588at2759"/>
<keyword evidence="1" id="KW-0646">Protease inhibitor</keyword>
<evidence type="ECO:0000313" key="6">
    <source>
        <dbReference type="Proteomes" id="UP000326396"/>
    </source>
</evidence>
<dbReference type="PANTHER" id="PTHR47364:SF2">
    <property type="entry name" value="CYSTEINE PROTEINASE INHIBITOR 5"/>
    <property type="match status" value="1"/>
</dbReference>
<keyword evidence="6" id="KW-1185">Reference proteome</keyword>
<dbReference type="EMBL" id="SZYD01000010">
    <property type="protein sequence ID" value="KAD4982311.1"/>
    <property type="molecule type" value="Genomic_DNA"/>
</dbReference>
<keyword evidence="2" id="KW-0789">Thiol protease inhibitor</keyword>
<comment type="caution">
    <text evidence="5">The sequence shown here is derived from an EMBL/GenBank/DDBJ whole genome shotgun (WGS) entry which is preliminary data.</text>
</comment>
<name>A0A5N6NLW1_9ASTR</name>
<evidence type="ECO:0000259" key="4">
    <source>
        <dbReference type="SMART" id="SM00043"/>
    </source>
</evidence>
<dbReference type="PROSITE" id="PS00287">
    <property type="entry name" value="CYSTATIN"/>
    <property type="match status" value="1"/>
</dbReference>
<organism evidence="5 6">
    <name type="scientific">Mikania micrantha</name>
    <name type="common">bitter vine</name>
    <dbReference type="NCBI Taxonomy" id="192012"/>
    <lineage>
        <taxon>Eukaryota</taxon>
        <taxon>Viridiplantae</taxon>
        <taxon>Streptophyta</taxon>
        <taxon>Embryophyta</taxon>
        <taxon>Tracheophyta</taxon>
        <taxon>Spermatophyta</taxon>
        <taxon>Magnoliopsida</taxon>
        <taxon>eudicotyledons</taxon>
        <taxon>Gunneridae</taxon>
        <taxon>Pentapetalae</taxon>
        <taxon>asterids</taxon>
        <taxon>campanulids</taxon>
        <taxon>Asterales</taxon>
        <taxon>Asteraceae</taxon>
        <taxon>Asteroideae</taxon>
        <taxon>Heliantheae alliance</taxon>
        <taxon>Eupatorieae</taxon>
        <taxon>Mikania</taxon>
    </lineage>
</organism>
<feature type="domain" description="Cystatin" evidence="4">
    <location>
        <begin position="32"/>
        <end position="121"/>
    </location>
</feature>
<evidence type="ECO:0000313" key="5">
    <source>
        <dbReference type="EMBL" id="KAD4982311.1"/>
    </source>
</evidence>
<keyword evidence="3" id="KW-1133">Transmembrane helix</keyword>
<dbReference type="Pfam" id="PF16845">
    <property type="entry name" value="SQAPI"/>
    <property type="match status" value="1"/>
</dbReference>
<dbReference type="InterPro" id="IPR000010">
    <property type="entry name" value="Cystatin_dom"/>
</dbReference>
<reference evidence="5 6" key="1">
    <citation type="submission" date="2019-05" db="EMBL/GenBank/DDBJ databases">
        <title>Mikania micrantha, genome provides insights into the molecular mechanism of rapid growth.</title>
        <authorList>
            <person name="Liu B."/>
        </authorList>
    </citation>
    <scope>NUCLEOTIDE SEQUENCE [LARGE SCALE GENOMIC DNA]</scope>
    <source>
        <strain evidence="5">NLD-2019</strain>
        <tissue evidence="5">Leaf</tissue>
    </source>
</reference>
<dbReference type="CDD" id="cd00042">
    <property type="entry name" value="CY"/>
    <property type="match status" value="1"/>
</dbReference>
<dbReference type="SUPFAM" id="SSF54403">
    <property type="entry name" value="Cystatin/monellin"/>
    <property type="match status" value="1"/>
</dbReference>
<evidence type="ECO:0000256" key="3">
    <source>
        <dbReference type="SAM" id="Phobius"/>
    </source>
</evidence>
<dbReference type="InterPro" id="IPR046350">
    <property type="entry name" value="Cystatin_sf"/>
</dbReference>
<gene>
    <name evidence="5" type="ORF">E3N88_18982</name>
</gene>
<keyword evidence="3" id="KW-0812">Transmembrane</keyword>
<dbReference type="PANTHER" id="PTHR47364">
    <property type="entry name" value="CYSTEINE PROTEINASE INHIBITOR 5"/>
    <property type="match status" value="1"/>
</dbReference>
<dbReference type="SMART" id="SM00043">
    <property type="entry name" value="CY"/>
    <property type="match status" value="1"/>
</dbReference>
<evidence type="ECO:0000256" key="2">
    <source>
        <dbReference type="ARBA" id="ARBA00022704"/>
    </source>
</evidence>
<dbReference type="GO" id="GO:0004869">
    <property type="term" value="F:cysteine-type endopeptidase inhibitor activity"/>
    <property type="evidence" value="ECO:0007669"/>
    <property type="project" value="UniProtKB-KW"/>
</dbReference>
<accession>A0A5N6NLW1</accession>